<reference evidence="1 2" key="1">
    <citation type="submission" date="2015-02" db="EMBL/GenBank/DDBJ databases">
        <title>Single-cell genomics of uncultivated deep-branching MTB reveals a conserved set of magnetosome genes.</title>
        <authorList>
            <person name="Kolinko S."/>
            <person name="Richter M."/>
            <person name="Glockner F.O."/>
            <person name="Brachmann A."/>
            <person name="Schuler D."/>
        </authorList>
    </citation>
    <scope>NUCLEOTIDE SEQUENCE [LARGE SCALE GENOMIC DNA]</scope>
    <source>
        <strain evidence="1">TM-1</strain>
    </source>
</reference>
<accession>A0A0F3GYD4</accession>
<dbReference type="Proteomes" id="UP000033423">
    <property type="component" value="Unassembled WGS sequence"/>
</dbReference>
<feature type="non-terminal residue" evidence="1">
    <location>
        <position position="55"/>
    </location>
</feature>
<protein>
    <submittedName>
        <fullName evidence="1">Uncharacterized protein</fullName>
    </submittedName>
</protein>
<evidence type="ECO:0000313" key="1">
    <source>
        <dbReference type="EMBL" id="KJU86979.1"/>
    </source>
</evidence>
<proteinExistence type="predicted"/>
<organism evidence="1 2">
    <name type="scientific">Candidatus Magnetobacterium bavaricum</name>
    <dbReference type="NCBI Taxonomy" id="29290"/>
    <lineage>
        <taxon>Bacteria</taxon>
        <taxon>Pseudomonadati</taxon>
        <taxon>Nitrospirota</taxon>
        <taxon>Thermodesulfovibrionia</taxon>
        <taxon>Thermodesulfovibrionales</taxon>
        <taxon>Candidatus Magnetobacteriaceae</taxon>
        <taxon>Candidatus Magnetobacterium</taxon>
    </lineage>
</organism>
<dbReference type="EMBL" id="LACI01000374">
    <property type="protein sequence ID" value="KJU86979.1"/>
    <property type="molecule type" value="Genomic_DNA"/>
</dbReference>
<comment type="caution">
    <text evidence="1">The sequence shown here is derived from an EMBL/GenBank/DDBJ whole genome shotgun (WGS) entry which is preliminary data.</text>
</comment>
<name>A0A0F3GYD4_9BACT</name>
<dbReference type="AlphaFoldDB" id="A0A0F3GYD4"/>
<evidence type="ECO:0000313" key="2">
    <source>
        <dbReference type="Proteomes" id="UP000033423"/>
    </source>
</evidence>
<keyword evidence="2" id="KW-1185">Reference proteome</keyword>
<gene>
    <name evidence="1" type="ORF">MBAV_000824</name>
</gene>
<sequence length="55" mass="6245">MIADIRINVSFFKHPKTVKLQRRLGAEAVLSLQQLWINKSDGALTDMDYEDIAIA</sequence>